<accession>A0ABN9VQQ9</accession>
<evidence type="ECO:0000313" key="1">
    <source>
        <dbReference type="EMBL" id="CAK0875257.1"/>
    </source>
</evidence>
<keyword evidence="2" id="KW-1185">Reference proteome</keyword>
<sequence>MNYHLIPSVHLFATKPVVVVHFGMVAPLVWDPKEFPRLVVLHAAPLPNLPKRRFCFNTYRAMLVARVRTGIQLDSDQFVAPGVDALFRRAAGESFQDYPMPILPVYFLTNEQLPMWPQDEEKHRESPMRV</sequence>
<proteinExistence type="predicted"/>
<gene>
    <name evidence="1" type="ORF">PCOR1329_LOCUS59963</name>
</gene>
<name>A0ABN9VQQ9_9DINO</name>
<reference evidence="1" key="1">
    <citation type="submission" date="2023-10" db="EMBL/GenBank/DDBJ databases">
        <authorList>
            <person name="Chen Y."/>
            <person name="Shah S."/>
            <person name="Dougan E. K."/>
            <person name="Thang M."/>
            <person name="Chan C."/>
        </authorList>
    </citation>
    <scope>NUCLEOTIDE SEQUENCE [LARGE SCALE GENOMIC DNA]</scope>
</reference>
<dbReference type="Proteomes" id="UP001189429">
    <property type="component" value="Unassembled WGS sequence"/>
</dbReference>
<comment type="caution">
    <text evidence="1">The sequence shown here is derived from an EMBL/GenBank/DDBJ whole genome shotgun (WGS) entry which is preliminary data.</text>
</comment>
<evidence type="ECO:0000313" key="2">
    <source>
        <dbReference type="Proteomes" id="UP001189429"/>
    </source>
</evidence>
<dbReference type="EMBL" id="CAUYUJ010017493">
    <property type="protein sequence ID" value="CAK0875257.1"/>
    <property type="molecule type" value="Genomic_DNA"/>
</dbReference>
<protein>
    <submittedName>
        <fullName evidence="1">Uncharacterized protein</fullName>
    </submittedName>
</protein>
<organism evidence="1 2">
    <name type="scientific">Prorocentrum cordatum</name>
    <dbReference type="NCBI Taxonomy" id="2364126"/>
    <lineage>
        <taxon>Eukaryota</taxon>
        <taxon>Sar</taxon>
        <taxon>Alveolata</taxon>
        <taxon>Dinophyceae</taxon>
        <taxon>Prorocentrales</taxon>
        <taxon>Prorocentraceae</taxon>
        <taxon>Prorocentrum</taxon>
    </lineage>
</organism>